<feature type="repeat" description="ANK" evidence="3">
    <location>
        <begin position="529"/>
        <end position="561"/>
    </location>
</feature>
<protein>
    <recommendedName>
        <fullName evidence="7">Ankyrin repeat protein</fullName>
    </recommendedName>
</protein>
<feature type="repeat" description="ANK" evidence="3">
    <location>
        <begin position="1567"/>
        <end position="1591"/>
    </location>
</feature>
<proteinExistence type="predicted"/>
<dbReference type="PROSITE" id="PS50088">
    <property type="entry name" value="ANK_REPEAT"/>
    <property type="match status" value="4"/>
</dbReference>
<dbReference type="PROSITE" id="PS50297">
    <property type="entry name" value="ANK_REP_REGION"/>
    <property type="match status" value="4"/>
</dbReference>
<dbReference type="Proteomes" id="UP000076154">
    <property type="component" value="Unassembled WGS sequence"/>
</dbReference>
<sequence>MRQAPEAEAFLNRIVSLPKGPGVSLDAALQPSLDDEAELRKLFATDKTNARLNDPLVGLVDVFSAPVDIRTTRARVAQDDRDLSAKYVMPLSEVNRRKEGTPCMINDLEEFKKNWSIFTEGSLSQLIDWNNVVAAGGAVLACLTPLSEAAKESKRSIRKYFHSVAYPTSDVDLFLWGMDAEQAKKKIVAIYEAVRDSIPWDVTCVRTKHTISIHSQYPYRSVQIVLRLYSSPAEIMAGFDIDAPCCLYNGERVLANPRAIVAMMRQANTVDMTRRSPSYEVRLAKYSSRTFEVYVPSLQRDNIDPTIYERSITRIEGLARLLVLEKLTDTDVRYNFLESRRNLRGRPNPLQRYNRRKSKYKGDLKAHTSIGGLEMNDYDVATLHIPYGPGWNARRIDKLVYQTDLGMNSTFNPKNKKRRLHRHPAFFGTMKECLEDCCERCPEPIDADERELQEEEDKQYICGRISFMEEDPGRQSMSGSFNPIDVGEWSGQVYIGETEHFFAAIVANDREGLAKMIEKGADVNRRDHVGRTALHVAILTNAVEIACDLIEAGARMMARLVDGRSALHLAAQFDQPTVIRKLLEKSALNKEVAEAAGKLEKDEDAMEVDASTAERPSSEDDWTSADDGVIVMDTDLDGEADDEDADDEKDKDADEDSGSDDDDRDDDNDNDNSDDHDDHDDHDDDDDDGEGPKKKASEEPVTDGQDFLEEQTNEPDILDVNLRDWDLGFTPLAHAVLSGSLAGIEELLKGGADVQLLSTARDTAFHPLTITILKSDEDAACAMVERLISAGASSSTADNQLRTIFHRAVVAGKVKIVSTILCCDPNAKAVLDSPSFNWQAVIFPVVSAIEMGQYSMLATLLAHGAKLTFTEDDVTRVLDSAPQNTRQNFFSYGIVNAVHHAFLPLESAITRHDDVAHFLLAVGADFNVGLHQSNNEHAQPQSRKSIVDWVRFAIAFLSKEIASLQEQTNPSSPAPTLEDTAATGWIKFMSDYIKADAQALKEQQNEYRIKDPDAQIRKVEDARKYLIDLEHALIASGAKSWNEIYPDRPMVPTNENEAFQAESPQQSPCYALVTAHYYGSNFLPQNLTPLYDELYEACFTGDNEKVQQLCLPQEGSKAIPLNIFVQLIDPRNKYSATGHTPLFAAVMGRRWSTAKLILAIAAAQYHPADKVKKFTTRGITLEDEDSDGESDDSDASDDTVEQEEITFIDVAKKKSTIECEVHPSRLLEASITWRVKNSEGKYVNNNGHLLHKSVYDDDLETFVNLTNIYKSSPITVAIDSSLIDGILNNDRPEMLDEYIRKTGFGIDIKTAQGDQEEMAATNDKNKIYLGLTVHGKKRTDLAKMNDPNATYSPVTHPLVWRASLMRAKRVVEYLAGDRPLTAYRYYATTGGEDQAYRLQRTPDLEKALPQWLGWAITNLGESPLTAAILGGDLDLIKMMFAKMPKLMASSLHERIKFIGYNPLMLAIDQNCTPAVIDYLLAKSISPAENDPIRGWNIYHILCQNNNCELLEHLLKKLPHDVNEALLKQQSKERFNTPLHLAVKVGATRATKLILDFTRSALLMRDIDGSTPLHCAVQRGFGEITEYLVEVGPPEVLYLENGVGEIPIDMATLQETLNISRTFMNENNGNGSTLDAFQAIAEPPRIIIPDLEKELPLLRSTIERLTHEGRLVQKTKLAEELNRFAEMMETKLAAEKAAEQARPVVVAQDKVEENKSPRDWTDTYRTLKAIAEAVAANPRKRQLVHLVDVQKSVQGNLARYATPKEAKPAHDDEDDEGLKAEEDAETKGREESLVLRRVQVYPDGN</sequence>
<accession>A0A369JFZ9</accession>
<dbReference type="EMBL" id="LUEZ02000069">
    <property type="protein sequence ID" value="RDB20232.1"/>
    <property type="molecule type" value="Genomic_DNA"/>
</dbReference>
<evidence type="ECO:0000256" key="1">
    <source>
        <dbReference type="ARBA" id="ARBA00022737"/>
    </source>
</evidence>
<dbReference type="SMART" id="SM00248">
    <property type="entry name" value="ANK"/>
    <property type="match status" value="12"/>
</dbReference>
<keyword evidence="1" id="KW-0677">Repeat</keyword>
<dbReference type="SUPFAM" id="SSF48403">
    <property type="entry name" value="Ankyrin repeat"/>
    <property type="match status" value="3"/>
</dbReference>
<evidence type="ECO:0000313" key="6">
    <source>
        <dbReference type="Proteomes" id="UP000076154"/>
    </source>
</evidence>
<feature type="repeat" description="ANK" evidence="3">
    <location>
        <begin position="727"/>
        <end position="759"/>
    </location>
</feature>
<feature type="region of interest" description="Disordered" evidence="4">
    <location>
        <begin position="598"/>
        <end position="715"/>
    </location>
</feature>
<feature type="region of interest" description="Disordered" evidence="4">
    <location>
        <begin position="1180"/>
        <end position="1201"/>
    </location>
</feature>
<feature type="compositionally biased region" description="Acidic residues" evidence="4">
    <location>
        <begin position="706"/>
        <end position="715"/>
    </location>
</feature>
<evidence type="ECO:0000256" key="4">
    <source>
        <dbReference type="SAM" id="MobiDB-lite"/>
    </source>
</evidence>
<comment type="caution">
    <text evidence="5">The sequence shown here is derived from an EMBL/GenBank/DDBJ whole genome shotgun (WGS) entry which is preliminary data.</text>
</comment>
<gene>
    <name evidence="5" type="ORF">Hypma_012624</name>
</gene>
<dbReference type="InterPro" id="IPR002110">
    <property type="entry name" value="Ankyrin_rpt"/>
</dbReference>
<organism evidence="5 6">
    <name type="scientific">Hypsizygus marmoreus</name>
    <name type="common">White beech mushroom</name>
    <name type="synonym">Agaricus marmoreus</name>
    <dbReference type="NCBI Taxonomy" id="39966"/>
    <lineage>
        <taxon>Eukaryota</taxon>
        <taxon>Fungi</taxon>
        <taxon>Dikarya</taxon>
        <taxon>Basidiomycota</taxon>
        <taxon>Agaricomycotina</taxon>
        <taxon>Agaricomycetes</taxon>
        <taxon>Agaricomycetidae</taxon>
        <taxon>Agaricales</taxon>
        <taxon>Tricholomatineae</taxon>
        <taxon>Lyophyllaceae</taxon>
        <taxon>Hypsizygus</taxon>
    </lineage>
</organism>
<evidence type="ECO:0000256" key="2">
    <source>
        <dbReference type="ARBA" id="ARBA00023043"/>
    </source>
</evidence>
<feature type="compositionally biased region" description="Acidic residues" evidence="4">
    <location>
        <begin position="1181"/>
        <end position="1201"/>
    </location>
</feature>
<name>A0A369JFZ9_HYPMA</name>
<feature type="compositionally biased region" description="Basic and acidic residues" evidence="4">
    <location>
        <begin position="1776"/>
        <end position="1793"/>
    </location>
</feature>
<keyword evidence="6" id="KW-1185">Reference proteome</keyword>
<evidence type="ECO:0000256" key="3">
    <source>
        <dbReference type="PROSITE-ProRule" id="PRU00023"/>
    </source>
</evidence>
<reference evidence="5" key="1">
    <citation type="submission" date="2018-04" db="EMBL/GenBank/DDBJ databases">
        <title>Whole genome sequencing of Hypsizygus marmoreus.</title>
        <authorList>
            <person name="Choi I.-G."/>
            <person name="Min B."/>
            <person name="Kim J.-G."/>
            <person name="Kim S."/>
            <person name="Oh Y.-L."/>
            <person name="Kong W.-S."/>
            <person name="Park H."/>
            <person name="Jeong J."/>
            <person name="Song E.-S."/>
        </authorList>
    </citation>
    <scope>NUCLEOTIDE SEQUENCE [LARGE SCALE GENOMIC DNA]</scope>
    <source>
        <strain evidence="5">51987-8</strain>
    </source>
</reference>
<evidence type="ECO:0008006" key="7">
    <source>
        <dbReference type="Google" id="ProtNLM"/>
    </source>
</evidence>
<dbReference type="PANTHER" id="PTHR24198">
    <property type="entry name" value="ANKYRIN REPEAT AND PROTEIN KINASE DOMAIN-CONTAINING PROTEIN"/>
    <property type="match status" value="1"/>
</dbReference>
<dbReference type="InParanoid" id="A0A369JFZ9"/>
<dbReference type="Pfam" id="PF12796">
    <property type="entry name" value="Ank_2"/>
    <property type="match status" value="2"/>
</dbReference>
<evidence type="ECO:0000313" key="5">
    <source>
        <dbReference type="EMBL" id="RDB20232.1"/>
    </source>
</evidence>
<feature type="repeat" description="ANK" evidence="3">
    <location>
        <begin position="562"/>
        <end position="587"/>
    </location>
</feature>
<dbReference type="InterPro" id="IPR036770">
    <property type="entry name" value="Ankyrin_rpt-contain_sf"/>
</dbReference>
<dbReference type="Gene3D" id="1.25.40.20">
    <property type="entry name" value="Ankyrin repeat-containing domain"/>
    <property type="match status" value="3"/>
</dbReference>
<dbReference type="STRING" id="39966.A0A369JFZ9"/>
<dbReference type="PANTHER" id="PTHR24198:SF165">
    <property type="entry name" value="ANKYRIN REPEAT-CONTAINING PROTEIN-RELATED"/>
    <property type="match status" value="1"/>
</dbReference>
<feature type="region of interest" description="Disordered" evidence="4">
    <location>
        <begin position="1757"/>
        <end position="1804"/>
    </location>
</feature>
<feature type="compositionally biased region" description="Acidic residues" evidence="4">
    <location>
        <begin position="634"/>
        <end position="689"/>
    </location>
</feature>
<dbReference type="OrthoDB" id="539213at2759"/>
<keyword evidence="2 3" id="KW-0040">ANK repeat</keyword>